<dbReference type="Proteomes" id="UP000006426">
    <property type="component" value="Plasmid pmppla107"/>
</dbReference>
<evidence type="ECO:0000313" key="1">
    <source>
        <dbReference type="EMBL" id="AXH59991.1"/>
    </source>
</evidence>
<dbReference type="RefSeq" id="WP_005741684.1">
    <property type="nucleotide sequence ID" value="NZ_CP031226.1"/>
</dbReference>
<proteinExistence type="predicted"/>
<name>A0AAD0V9T8_PSEAV</name>
<accession>A0AAD0V9T8</accession>
<organism evidence="1 2">
    <name type="scientific">Pseudomonas amygdali pv. lachrymans str. M301315</name>
    <dbReference type="NCBI Taxonomy" id="629260"/>
    <lineage>
        <taxon>Bacteria</taxon>
        <taxon>Pseudomonadati</taxon>
        <taxon>Pseudomonadota</taxon>
        <taxon>Gammaproteobacteria</taxon>
        <taxon>Pseudomonadales</taxon>
        <taxon>Pseudomonadaceae</taxon>
        <taxon>Pseudomonas</taxon>
        <taxon>Pseudomonas amygdali</taxon>
    </lineage>
</organism>
<protein>
    <submittedName>
        <fullName evidence="1">Uncharacterized protein</fullName>
    </submittedName>
</protein>
<evidence type="ECO:0000313" key="2">
    <source>
        <dbReference type="Proteomes" id="UP000006426"/>
    </source>
</evidence>
<keyword evidence="1" id="KW-0614">Plasmid</keyword>
<dbReference type="EMBL" id="CP031226">
    <property type="protein sequence ID" value="AXH59991.1"/>
    <property type="molecule type" value="Genomic_DNA"/>
</dbReference>
<reference evidence="1 2" key="1">
    <citation type="journal article" date="2011" name="PLoS Pathog.">
        <title>Dynamic evolution of pathogenicity revealed by sequencing and comparative genomics of 19 Pseudomonas syringae isolates.</title>
        <authorList>
            <person name="Baltrus D.A."/>
            <person name="Nishimura M.T."/>
            <person name="Romanchuk A."/>
            <person name="Chang J.H."/>
            <person name="Mukhtar M.S."/>
            <person name="Cherkis K."/>
            <person name="Roach J."/>
            <person name="Grant S.R."/>
            <person name="Jones C.D."/>
            <person name="Dangl J.L."/>
        </authorList>
    </citation>
    <scope>NUCLEOTIDE SEQUENCE [LARGE SCALE GENOMIC DNA]</scope>
    <source>
        <strain evidence="1 2">M301315</strain>
    </source>
</reference>
<sequence>MTALRHYRTKETDAWEVNLPSDENTIVEGLLKKSPFPIIDMVRSRRWDDLLLMLCQGADLRLQRRAWTLIAAESKKLDLPPQWLNSGFDTVIAKLCFPHLRFAQTQDNVEQQLRYGKSLSTTQVLRAWNNQGWLSKPSQQIALHHLWLESHPLLMSFSPEMLSEGQIVMMALSDPSPTWRQLMPAKARDTLFSIDLGL</sequence>
<dbReference type="GeneID" id="39474753"/>
<gene>
    <name evidence="1" type="ORF">PLA107_032715</name>
</gene>
<dbReference type="AlphaFoldDB" id="A0AAD0V9T8"/>
<geneLocation type="plasmid" evidence="2">
    <name>pmppla107</name>
</geneLocation>